<dbReference type="PANTHER" id="PTHR11803">
    <property type="entry name" value="2-IMINOBUTANOATE/2-IMINOPROPANOATE DEAMINASE RIDA"/>
    <property type="match status" value="1"/>
</dbReference>
<gene>
    <name evidence="2" type="ORF">M595_6165</name>
</gene>
<dbReference type="AlphaFoldDB" id="U7QA62"/>
<dbReference type="GO" id="GO:0019239">
    <property type="term" value="F:deaminase activity"/>
    <property type="evidence" value="ECO:0007669"/>
    <property type="project" value="TreeGrafter"/>
</dbReference>
<reference evidence="2 3" key="1">
    <citation type="journal article" date="2013" name="Front. Microbiol.">
        <title>Comparative genomic analyses of the cyanobacterium, Lyngbya aestuarii BL J, a powerful hydrogen producer.</title>
        <authorList>
            <person name="Kothari A."/>
            <person name="Vaughn M."/>
            <person name="Garcia-Pichel F."/>
        </authorList>
    </citation>
    <scope>NUCLEOTIDE SEQUENCE [LARGE SCALE GENOMIC DNA]</scope>
    <source>
        <strain evidence="2 3">BL J</strain>
    </source>
</reference>
<sequence length="73" mass="7810">MANLEIILAEAGATWADVVKTTIFLKNMGDFAGMNAIYANYFDTETAPICACVAVAQLPQNALVQIECVALSR</sequence>
<dbReference type="EMBL" id="AUZM01000164">
    <property type="protein sequence ID" value="ERT03895.1"/>
    <property type="molecule type" value="Genomic_DNA"/>
</dbReference>
<keyword evidence="3" id="KW-1185">Reference proteome</keyword>
<dbReference type="InterPro" id="IPR006175">
    <property type="entry name" value="YjgF/YER057c/UK114"/>
</dbReference>
<dbReference type="PANTHER" id="PTHR11803:SF58">
    <property type="entry name" value="PROTEIN HMF1-RELATED"/>
    <property type="match status" value="1"/>
</dbReference>
<dbReference type="Pfam" id="PF01042">
    <property type="entry name" value="Ribonuc_L-PSP"/>
    <property type="match status" value="1"/>
</dbReference>
<comment type="similarity">
    <text evidence="1">Belongs to the RutC family.</text>
</comment>
<comment type="caution">
    <text evidence="2">The sequence shown here is derived from an EMBL/GenBank/DDBJ whole genome shotgun (WGS) entry which is preliminary data.</text>
</comment>
<dbReference type="GO" id="GO:0005829">
    <property type="term" value="C:cytosol"/>
    <property type="evidence" value="ECO:0007669"/>
    <property type="project" value="TreeGrafter"/>
</dbReference>
<dbReference type="SUPFAM" id="SSF55298">
    <property type="entry name" value="YjgF-like"/>
    <property type="match status" value="1"/>
</dbReference>
<proteinExistence type="inferred from homology"/>
<dbReference type="CDD" id="cd00448">
    <property type="entry name" value="YjgF_YER057c_UK114_family"/>
    <property type="match status" value="1"/>
</dbReference>
<dbReference type="Proteomes" id="UP000017127">
    <property type="component" value="Unassembled WGS sequence"/>
</dbReference>
<evidence type="ECO:0000313" key="3">
    <source>
        <dbReference type="Proteomes" id="UP000017127"/>
    </source>
</evidence>
<evidence type="ECO:0000256" key="1">
    <source>
        <dbReference type="ARBA" id="ARBA00010552"/>
    </source>
</evidence>
<dbReference type="Gene3D" id="3.30.1330.40">
    <property type="entry name" value="RutC-like"/>
    <property type="match status" value="1"/>
</dbReference>
<protein>
    <submittedName>
        <fullName evidence="2">Endoribonuclease L-PSP family protein</fullName>
    </submittedName>
</protein>
<evidence type="ECO:0000313" key="2">
    <source>
        <dbReference type="EMBL" id="ERT03895.1"/>
    </source>
</evidence>
<accession>U7QA62</accession>
<name>U7QA62_9CYAN</name>
<organism evidence="2 3">
    <name type="scientific">Lyngbya aestuarii BL J</name>
    <dbReference type="NCBI Taxonomy" id="1348334"/>
    <lineage>
        <taxon>Bacteria</taxon>
        <taxon>Bacillati</taxon>
        <taxon>Cyanobacteriota</taxon>
        <taxon>Cyanophyceae</taxon>
        <taxon>Oscillatoriophycideae</taxon>
        <taxon>Oscillatoriales</taxon>
        <taxon>Microcoleaceae</taxon>
        <taxon>Lyngbya</taxon>
    </lineage>
</organism>
<dbReference type="InterPro" id="IPR035959">
    <property type="entry name" value="RutC-like_sf"/>
</dbReference>